<protein>
    <submittedName>
        <fullName evidence="6">2-polyprenyl-6-methoxyphenol hydroxylase-like FAD-dependent oxidoreductase</fullName>
    </submittedName>
</protein>
<evidence type="ECO:0000256" key="3">
    <source>
        <dbReference type="ARBA" id="ARBA00022827"/>
    </source>
</evidence>
<dbReference type="AlphaFoldDB" id="A0A7W9DK42"/>
<evidence type="ECO:0000256" key="1">
    <source>
        <dbReference type="ARBA" id="ARBA00001974"/>
    </source>
</evidence>
<dbReference type="Pfam" id="PF01494">
    <property type="entry name" value="FAD_binding_3"/>
    <property type="match status" value="1"/>
</dbReference>
<name>A0A7W9DK42_9SPHI</name>
<accession>A0A7W9DK42</accession>
<dbReference type="RefSeq" id="WP_183867786.1">
    <property type="nucleotide sequence ID" value="NZ_JACHCF010000006.1"/>
</dbReference>
<dbReference type="PRINTS" id="PR00420">
    <property type="entry name" value="RNGMNOXGNASE"/>
</dbReference>
<dbReference type="Gene3D" id="3.30.9.10">
    <property type="entry name" value="D-Amino Acid Oxidase, subunit A, domain 2"/>
    <property type="match status" value="1"/>
</dbReference>
<dbReference type="InterPro" id="IPR002938">
    <property type="entry name" value="FAD-bd"/>
</dbReference>
<evidence type="ECO:0000259" key="5">
    <source>
        <dbReference type="Pfam" id="PF01494"/>
    </source>
</evidence>
<keyword evidence="4" id="KW-1133">Transmembrane helix</keyword>
<dbReference type="Proteomes" id="UP000537718">
    <property type="component" value="Unassembled WGS sequence"/>
</dbReference>
<dbReference type="Gene3D" id="3.40.30.120">
    <property type="match status" value="1"/>
</dbReference>
<dbReference type="EMBL" id="JACHCF010000006">
    <property type="protein sequence ID" value="MBB5621846.1"/>
    <property type="molecule type" value="Genomic_DNA"/>
</dbReference>
<evidence type="ECO:0000313" key="6">
    <source>
        <dbReference type="EMBL" id="MBB5621846.1"/>
    </source>
</evidence>
<dbReference type="PANTHER" id="PTHR43004">
    <property type="entry name" value="TRK SYSTEM POTASSIUM UPTAKE PROTEIN"/>
    <property type="match status" value="1"/>
</dbReference>
<dbReference type="PANTHER" id="PTHR43004:SF19">
    <property type="entry name" value="BINDING MONOOXYGENASE, PUTATIVE (JCVI)-RELATED"/>
    <property type="match status" value="1"/>
</dbReference>
<dbReference type="SUPFAM" id="SSF51905">
    <property type="entry name" value="FAD/NAD(P)-binding domain"/>
    <property type="match status" value="1"/>
</dbReference>
<sequence length="523" mass="58237">MERLKKTQVLILGGGITGLAAALYLAQQGVDFILIEKHKGTSIYPRARTIDVRTMELFRGLGINEDLREGGKALAPAWGIIRGNNLVEALENPVGKITPQQLMEAQKEIKSFAENSPETVCRCTQDISEAILRETAKEQGLALCFYHEMLSFEPHENEVAVLVKDRITGEEYTILADYMIAADGANSIVRKQLGIQVSGNGSWTDLLNIYFEADLEHLVKGREFSQFLINTPEITGFLLTINNKDKWAFHLRFHPENGETIADYPEEKLIAILHDMLGIPDLKISILKALPWQLTVTIADQMRVNRVFLAGDAAHTMTPYAGKGANAGIQDVQNLAWKLAAVLNHEADDALLDTYDTERQPVGAYYATLSGELADKNGLINDQLMVTKAKDLMGLPDYGYESAAVKRAANLPFTYFIGEPGTRIPHLWLNELHTISSLDWVKGQFVVIANSGEGWQAECDQLQQQFNINIELVTLNDETILEKWKQLTHTKHDEALLIRPDDFVAAKLTAGNLLSVMQSILNK</sequence>
<reference evidence="6 7" key="1">
    <citation type="submission" date="2020-08" db="EMBL/GenBank/DDBJ databases">
        <title>Genomic Encyclopedia of Type Strains, Phase IV (KMG-V): Genome sequencing to study the core and pangenomes of soil and plant-associated prokaryotes.</title>
        <authorList>
            <person name="Whitman W."/>
        </authorList>
    </citation>
    <scope>NUCLEOTIDE SEQUENCE [LARGE SCALE GENOMIC DNA]</scope>
    <source>
        <strain evidence="6 7">MP7CTX6</strain>
    </source>
</reference>
<evidence type="ECO:0000313" key="7">
    <source>
        <dbReference type="Proteomes" id="UP000537718"/>
    </source>
</evidence>
<feature type="domain" description="FAD-binding" evidence="5">
    <location>
        <begin position="6"/>
        <end position="364"/>
    </location>
</feature>
<dbReference type="InterPro" id="IPR036188">
    <property type="entry name" value="FAD/NAD-bd_sf"/>
</dbReference>
<dbReference type="Pfam" id="PF21274">
    <property type="entry name" value="Rng_hyd_C"/>
    <property type="match status" value="1"/>
</dbReference>
<dbReference type="InterPro" id="IPR050641">
    <property type="entry name" value="RIFMO-like"/>
</dbReference>
<keyword evidence="4" id="KW-0472">Membrane</keyword>
<dbReference type="GO" id="GO:0016709">
    <property type="term" value="F:oxidoreductase activity, acting on paired donors, with incorporation or reduction of molecular oxygen, NAD(P)H as one donor, and incorporation of one atom of oxygen"/>
    <property type="evidence" value="ECO:0007669"/>
    <property type="project" value="UniProtKB-ARBA"/>
</dbReference>
<dbReference type="Gene3D" id="3.50.50.60">
    <property type="entry name" value="FAD/NAD(P)-binding domain"/>
    <property type="match status" value="1"/>
</dbReference>
<comment type="caution">
    <text evidence="6">The sequence shown here is derived from an EMBL/GenBank/DDBJ whole genome shotgun (WGS) entry which is preliminary data.</text>
</comment>
<comment type="cofactor">
    <cofactor evidence="1">
        <name>FAD</name>
        <dbReference type="ChEBI" id="CHEBI:57692"/>
    </cofactor>
</comment>
<organism evidence="6 7">
    <name type="scientific">Pedobacter cryoconitis</name>
    <dbReference type="NCBI Taxonomy" id="188932"/>
    <lineage>
        <taxon>Bacteria</taxon>
        <taxon>Pseudomonadati</taxon>
        <taxon>Bacteroidota</taxon>
        <taxon>Sphingobacteriia</taxon>
        <taxon>Sphingobacteriales</taxon>
        <taxon>Sphingobacteriaceae</taxon>
        <taxon>Pedobacter</taxon>
    </lineage>
</organism>
<dbReference type="GO" id="GO:0071949">
    <property type="term" value="F:FAD binding"/>
    <property type="evidence" value="ECO:0007669"/>
    <property type="project" value="InterPro"/>
</dbReference>
<evidence type="ECO:0000256" key="2">
    <source>
        <dbReference type="ARBA" id="ARBA00022630"/>
    </source>
</evidence>
<proteinExistence type="predicted"/>
<keyword evidence="2" id="KW-0285">Flavoprotein</keyword>
<keyword evidence="4" id="KW-0812">Transmembrane</keyword>
<feature type="transmembrane region" description="Helical" evidence="4">
    <location>
        <begin position="9"/>
        <end position="26"/>
    </location>
</feature>
<evidence type="ECO:0000256" key="4">
    <source>
        <dbReference type="SAM" id="Phobius"/>
    </source>
</evidence>
<gene>
    <name evidence="6" type="ORF">HDE69_002909</name>
</gene>
<keyword evidence="3" id="KW-0274">FAD</keyword>